<organism evidence="2 3">
    <name type="scientific">Lichtheimia ornata</name>
    <dbReference type="NCBI Taxonomy" id="688661"/>
    <lineage>
        <taxon>Eukaryota</taxon>
        <taxon>Fungi</taxon>
        <taxon>Fungi incertae sedis</taxon>
        <taxon>Mucoromycota</taxon>
        <taxon>Mucoromycotina</taxon>
        <taxon>Mucoromycetes</taxon>
        <taxon>Mucorales</taxon>
        <taxon>Lichtheimiaceae</taxon>
        <taxon>Lichtheimia</taxon>
    </lineage>
</organism>
<dbReference type="Proteomes" id="UP001234581">
    <property type="component" value="Unassembled WGS sequence"/>
</dbReference>
<dbReference type="AlphaFoldDB" id="A0AAD7USF2"/>
<evidence type="ECO:0000256" key="1">
    <source>
        <dbReference type="SAM" id="MobiDB-lite"/>
    </source>
</evidence>
<feature type="region of interest" description="Disordered" evidence="1">
    <location>
        <begin position="155"/>
        <end position="189"/>
    </location>
</feature>
<evidence type="ECO:0000313" key="3">
    <source>
        <dbReference type="Proteomes" id="UP001234581"/>
    </source>
</evidence>
<protein>
    <submittedName>
        <fullName evidence="2">Uncharacterized protein</fullName>
    </submittedName>
</protein>
<reference evidence="2 3" key="1">
    <citation type="submission" date="2023-03" db="EMBL/GenBank/DDBJ databases">
        <title>Genome sequence of Lichtheimia ornata CBS 291.66.</title>
        <authorList>
            <person name="Mohabir J.T."/>
            <person name="Shea T.P."/>
            <person name="Kurbessoian T."/>
            <person name="Berby B."/>
            <person name="Fontaine J."/>
            <person name="Livny J."/>
            <person name="Gnirke A."/>
            <person name="Stajich J.E."/>
            <person name="Cuomo C.A."/>
        </authorList>
    </citation>
    <scope>NUCLEOTIDE SEQUENCE [LARGE SCALE GENOMIC DNA]</scope>
    <source>
        <strain evidence="2">CBS 291.66</strain>
    </source>
</reference>
<feature type="compositionally biased region" description="Polar residues" evidence="1">
    <location>
        <begin position="296"/>
        <end position="308"/>
    </location>
</feature>
<name>A0AAD7USF2_9FUNG</name>
<sequence>MVIRAKASKVKCKKDQFESFQLGDKEHNLRSPSFFASLQAFSGAYYFGLDEMHLFGSNIAKQMWKMVSGDKEDTPLTVPKHAQEAIGHAAASANLPPCFEGSMPDIFRHPNNARAIDWLDVLLFLSVTAIYEQLQVVEDASIVNDEDHVNALQHTHEDDTGDTHSTSDSYDNDHNNHPPEEMRGSDNINSSNSFGVTPIRALICLVTVVALALQQCIDKDDIGKIKSCAKVWHEFASNAIKNRYTPVFHYLQHVARAIELLGPMRRMQQISFFFAAAYKDYDRQPKQDEPADADENNTMQDGDQGLDQKSPTLWRVVEGELTVSDFDGQILHYFLQKYWRQYLGCNTSSLRGSTIKVGKELFDSSTGTFYGSQLFPRKAQKKPTAFVKISLPVDGNYHDVTAETDRVWRTYSGECLLFFTHSYQGHEKTLVLLNLYNELKLNGAGVPYGLQGYNYSGTLCKRYVADEPRFYYVYPGMVPNDIVLGHLSQL</sequence>
<proteinExistence type="predicted"/>
<feature type="region of interest" description="Disordered" evidence="1">
    <location>
        <begin position="284"/>
        <end position="308"/>
    </location>
</feature>
<dbReference type="RefSeq" id="XP_058336813.1">
    <property type="nucleotide sequence ID" value="XM_058492404.1"/>
</dbReference>
<comment type="caution">
    <text evidence="2">The sequence shown here is derived from an EMBL/GenBank/DDBJ whole genome shotgun (WGS) entry which is preliminary data.</text>
</comment>
<dbReference type="EMBL" id="JARTCD010000131">
    <property type="protein sequence ID" value="KAJ8651899.1"/>
    <property type="molecule type" value="Genomic_DNA"/>
</dbReference>
<accession>A0AAD7USF2</accession>
<dbReference type="GeneID" id="83219848"/>
<gene>
    <name evidence="2" type="ORF">O0I10_012505</name>
</gene>
<feature type="compositionally biased region" description="Basic and acidic residues" evidence="1">
    <location>
        <begin position="171"/>
        <end position="184"/>
    </location>
</feature>
<keyword evidence="3" id="KW-1185">Reference proteome</keyword>
<evidence type="ECO:0000313" key="2">
    <source>
        <dbReference type="EMBL" id="KAJ8651899.1"/>
    </source>
</evidence>